<dbReference type="SMART" id="SM00254">
    <property type="entry name" value="ShKT"/>
    <property type="match status" value="3"/>
</dbReference>
<dbReference type="InterPro" id="IPR014044">
    <property type="entry name" value="CAP_dom"/>
</dbReference>
<protein>
    <submittedName>
        <fullName evidence="4">Uncharacterized protein LOC100179406</fullName>
    </submittedName>
</protein>
<dbReference type="Gene3D" id="3.40.33.10">
    <property type="entry name" value="CAP"/>
    <property type="match status" value="1"/>
</dbReference>
<accession>A0A6F9DHX3</accession>
<evidence type="ECO:0000256" key="2">
    <source>
        <dbReference type="SAM" id="SignalP"/>
    </source>
</evidence>
<evidence type="ECO:0000313" key="4">
    <source>
        <dbReference type="EMBL" id="CAB3262305.1"/>
    </source>
</evidence>
<dbReference type="Pfam" id="PF00188">
    <property type="entry name" value="CAP"/>
    <property type="match status" value="1"/>
</dbReference>
<dbReference type="PRINTS" id="PR00837">
    <property type="entry name" value="V5TPXLIKE"/>
</dbReference>
<dbReference type="Pfam" id="PF01549">
    <property type="entry name" value="ShK"/>
    <property type="match status" value="3"/>
</dbReference>
<dbReference type="PANTHER" id="PTHR10334">
    <property type="entry name" value="CYSTEINE-RICH SECRETORY PROTEIN-RELATED"/>
    <property type="match status" value="1"/>
</dbReference>
<proteinExistence type="evidence at transcript level"/>
<dbReference type="SUPFAM" id="SSF55797">
    <property type="entry name" value="PR-1-like"/>
    <property type="match status" value="1"/>
</dbReference>
<feature type="chain" id="PRO_5026136552" evidence="2">
    <location>
        <begin position="17"/>
        <end position="450"/>
    </location>
</feature>
<keyword evidence="2" id="KW-0732">Signal</keyword>
<dbReference type="InterPro" id="IPR001283">
    <property type="entry name" value="CRISP-related"/>
</dbReference>
<dbReference type="CDD" id="cd05382">
    <property type="entry name" value="CAP_GAPR1-like"/>
    <property type="match status" value="1"/>
</dbReference>
<dbReference type="AlphaFoldDB" id="A0A6F9DHX3"/>
<dbReference type="PROSITE" id="PS01009">
    <property type="entry name" value="CRISP_1"/>
    <property type="match status" value="1"/>
</dbReference>
<feature type="domain" description="ShKT" evidence="3">
    <location>
        <begin position="92"/>
        <end position="125"/>
    </location>
</feature>
<organism evidence="4">
    <name type="scientific">Phallusia mammillata</name>
    <dbReference type="NCBI Taxonomy" id="59560"/>
    <lineage>
        <taxon>Eukaryota</taxon>
        <taxon>Metazoa</taxon>
        <taxon>Chordata</taxon>
        <taxon>Tunicata</taxon>
        <taxon>Ascidiacea</taxon>
        <taxon>Phlebobranchia</taxon>
        <taxon>Ascidiidae</taxon>
        <taxon>Phallusia</taxon>
    </lineage>
</organism>
<evidence type="ECO:0000259" key="3">
    <source>
        <dbReference type="PROSITE" id="PS51670"/>
    </source>
</evidence>
<comment type="caution">
    <text evidence="1">Lacks conserved residue(s) required for the propagation of feature annotation.</text>
</comment>
<dbReference type="PROSITE" id="PS51670">
    <property type="entry name" value="SHKT"/>
    <property type="match status" value="2"/>
</dbReference>
<evidence type="ECO:0000256" key="1">
    <source>
        <dbReference type="PROSITE-ProRule" id="PRU01005"/>
    </source>
</evidence>
<name>A0A6F9DHX3_9ASCI</name>
<feature type="domain" description="ShKT" evidence="3">
    <location>
        <begin position="142"/>
        <end position="180"/>
    </location>
</feature>
<dbReference type="SMART" id="SM00198">
    <property type="entry name" value="SCP"/>
    <property type="match status" value="1"/>
</dbReference>
<dbReference type="InterPro" id="IPR018244">
    <property type="entry name" value="Allrgn_V5/Tpx1_CS"/>
</dbReference>
<dbReference type="InterPro" id="IPR034113">
    <property type="entry name" value="SCP_GAPR1-like"/>
</dbReference>
<reference evidence="4" key="1">
    <citation type="submission" date="2020-04" db="EMBL/GenBank/DDBJ databases">
        <authorList>
            <person name="Neveu A P."/>
        </authorList>
    </citation>
    <scope>NUCLEOTIDE SEQUENCE</scope>
    <source>
        <tissue evidence="4">Whole embryo</tissue>
    </source>
</reference>
<sequence length="450" mass="50277">MLKFFALVCLFGLVNCYKFGKFGKTFPKVRAWKNDNNAACEPQCKNHATICKVPGIIKLCKTQQLVKVMEKNCPLLCGFCKPCSRGCIDPKCKDQILFCPAMATKKNCNTDPNLRQLCRKSCGTCPACPKTQQQKLKCSKDCIDSSTKCKQYASIREMCGDDSPHYDFMQKHCKLSCKLCRKCNLTMARGKQIKTAKLNRPTTRKQECRRDVASESTVEAQCLGAHNFFRCLHGSPPLNYDLKLANQARRYAIHLAESGKPGDKGMEHSKKGVDRGNDVGENLAWRWAVNNRYNVSQAISDWYTGEMQYDFDKPGFSNTTGHFTQLVWKDTQSVGCAIARVGHEVYVVAQYSKKGNSPNGFAHNVQRLKSDVCEAKCKAGTCQGQDANTSTCKCTGPQNNTVPECTKRCVAYCPKPMNHIGSWLERCEGSTSCKCISSKKQKLWPGAQCI</sequence>
<gene>
    <name evidence="4" type="primary">LOC100179406</name>
</gene>
<dbReference type="FunFam" id="3.40.33.10:FF:000010">
    <property type="entry name" value="Predicted protein"/>
    <property type="match status" value="1"/>
</dbReference>
<dbReference type="GO" id="GO:0005576">
    <property type="term" value="C:extracellular region"/>
    <property type="evidence" value="ECO:0007669"/>
    <property type="project" value="InterPro"/>
</dbReference>
<dbReference type="InterPro" id="IPR003582">
    <property type="entry name" value="ShKT_dom"/>
</dbReference>
<feature type="signal peptide" evidence="2">
    <location>
        <begin position="1"/>
        <end position="16"/>
    </location>
</feature>
<dbReference type="EMBL" id="LR786643">
    <property type="protein sequence ID" value="CAB3262305.1"/>
    <property type="molecule type" value="mRNA"/>
</dbReference>
<dbReference type="InterPro" id="IPR035940">
    <property type="entry name" value="CAP_sf"/>
</dbReference>